<keyword evidence="2 3" id="KW-0808">Transferase</keyword>
<name>A0A7M2TDV1_STRCW</name>
<evidence type="ECO:0000313" key="3">
    <source>
        <dbReference type="EMBL" id="QOV46113.1"/>
    </source>
</evidence>
<dbReference type="InterPro" id="IPR050509">
    <property type="entry name" value="CoA-transferase_III"/>
</dbReference>
<dbReference type="InterPro" id="IPR044855">
    <property type="entry name" value="CoA-Trfase_III_dom3_sf"/>
</dbReference>
<dbReference type="AlphaFoldDB" id="A0A7M2TDV1"/>
<comment type="similarity">
    <text evidence="1">Belongs to the CoA-transferase III family.</text>
</comment>
<dbReference type="Pfam" id="PF02515">
    <property type="entry name" value="CoA_transf_3"/>
    <property type="match status" value="1"/>
</dbReference>
<dbReference type="InterPro" id="IPR023606">
    <property type="entry name" value="CoA-Trfase_III_dom_1_sf"/>
</dbReference>
<dbReference type="EMBL" id="CP063374">
    <property type="protein sequence ID" value="QOV46113.1"/>
    <property type="molecule type" value="Genomic_DNA"/>
</dbReference>
<dbReference type="GO" id="GO:0016740">
    <property type="term" value="F:transferase activity"/>
    <property type="evidence" value="ECO:0007669"/>
    <property type="project" value="UniProtKB-KW"/>
</dbReference>
<reference evidence="3 4" key="1">
    <citation type="submission" date="2020-10" db="EMBL/GenBank/DDBJ databases">
        <title>Streptomyces chromofuscus complate genome analysis.</title>
        <authorList>
            <person name="Anwar N."/>
        </authorList>
    </citation>
    <scope>NUCLEOTIDE SEQUENCE [LARGE SCALE GENOMIC DNA]</scope>
    <source>
        <strain evidence="3 4">DSM 40273</strain>
    </source>
</reference>
<dbReference type="Gene3D" id="3.40.50.10540">
    <property type="entry name" value="Crotonobetainyl-coa:carnitine coa-transferase, domain 1"/>
    <property type="match status" value="1"/>
</dbReference>
<gene>
    <name evidence="3" type="ORF">IPT68_09500</name>
</gene>
<proteinExistence type="inferred from homology"/>
<dbReference type="SUPFAM" id="SSF89796">
    <property type="entry name" value="CoA-transferase family III (CaiB/BaiF)"/>
    <property type="match status" value="1"/>
</dbReference>
<evidence type="ECO:0000256" key="2">
    <source>
        <dbReference type="ARBA" id="ARBA00022679"/>
    </source>
</evidence>
<sequence>MTTPSPTAAPTRPAPLAGLRVLDMATLFAGPLAATHLGDFGAEVVKIEHPTRPDPSRGHGPAKDGIGLWWKHLGRNKRTITLDLSKPGGRSTLLRLAATADVVIENFRPGTLEKWDLGWPELSAANPRLILTRVTAFGQFGPYAHRPGFGTLAEAMSGFAAITGEPDAPPTLPPFGLADSIAGLATAYAVMTALAARDTTGDGQVVDMAIIEPILTVLGPHPLWYDQLGHVQPRTGNRSQNNAPRNTYRTADGSWVAVSTSAQSVAERVMRLVGRPDLIDEPWFATGVDRARHADVLDEAVGGWIAERTRDEVLAAFEKAEAAVAPVQDVRDVMTDPQYAALDTITTVDDPDLGALRMQNVLFRLSATPGSIRWAGRPHGADTEEVLAELGLTPAELTALRAEGAL</sequence>
<dbReference type="Gene3D" id="3.30.1540.10">
    <property type="entry name" value="formyl-coa transferase, domain 3"/>
    <property type="match status" value="1"/>
</dbReference>
<dbReference type="Proteomes" id="UP000594008">
    <property type="component" value="Chromosome"/>
</dbReference>
<dbReference type="PANTHER" id="PTHR48228:SF6">
    <property type="entry name" value="L-CARNITINE COA-TRANSFERASE"/>
    <property type="match status" value="1"/>
</dbReference>
<keyword evidence="4" id="KW-1185">Reference proteome</keyword>
<dbReference type="PANTHER" id="PTHR48228">
    <property type="entry name" value="SUCCINYL-COA--D-CITRAMALATE COA-TRANSFERASE"/>
    <property type="match status" value="1"/>
</dbReference>
<evidence type="ECO:0000313" key="4">
    <source>
        <dbReference type="Proteomes" id="UP000594008"/>
    </source>
</evidence>
<evidence type="ECO:0000256" key="1">
    <source>
        <dbReference type="ARBA" id="ARBA00008383"/>
    </source>
</evidence>
<accession>A0A7M2TDV1</accession>
<protein>
    <submittedName>
        <fullName evidence="3">CoA transferase</fullName>
    </submittedName>
</protein>
<dbReference type="KEGG" id="schf:IPT68_09500"/>
<dbReference type="InterPro" id="IPR003673">
    <property type="entry name" value="CoA-Trfase_fam_III"/>
</dbReference>
<organism evidence="3 4">
    <name type="scientific">Streptomyces chromofuscus</name>
    <dbReference type="NCBI Taxonomy" id="42881"/>
    <lineage>
        <taxon>Bacteria</taxon>
        <taxon>Bacillati</taxon>
        <taxon>Actinomycetota</taxon>
        <taxon>Actinomycetes</taxon>
        <taxon>Kitasatosporales</taxon>
        <taxon>Streptomycetaceae</taxon>
        <taxon>Streptomyces</taxon>
    </lineage>
</organism>
<dbReference type="RefSeq" id="WP_189698940.1">
    <property type="nucleotide sequence ID" value="NZ_BMTA01000010.1"/>
</dbReference>